<protein>
    <submittedName>
        <fullName evidence="2">Uncharacterized protein</fullName>
    </submittedName>
</protein>
<dbReference type="Proteomes" id="UP000612808">
    <property type="component" value="Unassembled WGS sequence"/>
</dbReference>
<evidence type="ECO:0000256" key="1">
    <source>
        <dbReference type="SAM" id="MobiDB-lite"/>
    </source>
</evidence>
<feature type="compositionally biased region" description="Gly residues" evidence="1">
    <location>
        <begin position="52"/>
        <end position="61"/>
    </location>
</feature>
<reference evidence="2" key="1">
    <citation type="submission" date="2021-01" db="EMBL/GenBank/DDBJ databases">
        <title>Whole genome shotgun sequence of Actinocatenispora rupis NBRC 107355.</title>
        <authorList>
            <person name="Komaki H."/>
            <person name="Tamura T."/>
        </authorList>
    </citation>
    <scope>NUCLEOTIDE SEQUENCE</scope>
    <source>
        <strain evidence="2">NBRC 107355</strain>
    </source>
</reference>
<organism evidence="2 3">
    <name type="scientific">Actinocatenispora rupis</name>
    <dbReference type="NCBI Taxonomy" id="519421"/>
    <lineage>
        <taxon>Bacteria</taxon>
        <taxon>Bacillati</taxon>
        <taxon>Actinomycetota</taxon>
        <taxon>Actinomycetes</taxon>
        <taxon>Micromonosporales</taxon>
        <taxon>Micromonosporaceae</taxon>
        <taxon>Actinocatenispora</taxon>
    </lineage>
</organism>
<accession>A0A8J3J5D1</accession>
<evidence type="ECO:0000313" key="3">
    <source>
        <dbReference type="Proteomes" id="UP000612808"/>
    </source>
</evidence>
<feature type="compositionally biased region" description="Basic residues" evidence="1">
    <location>
        <begin position="12"/>
        <end position="21"/>
    </location>
</feature>
<name>A0A8J3J5D1_9ACTN</name>
<feature type="region of interest" description="Disordered" evidence="1">
    <location>
        <begin position="1"/>
        <end position="36"/>
    </location>
</feature>
<feature type="region of interest" description="Disordered" evidence="1">
    <location>
        <begin position="48"/>
        <end position="116"/>
    </location>
</feature>
<keyword evidence="3" id="KW-1185">Reference proteome</keyword>
<feature type="compositionally biased region" description="Basic and acidic residues" evidence="1">
    <location>
        <begin position="64"/>
        <end position="81"/>
    </location>
</feature>
<sequence length="116" mass="12112">MSFRRDGTLHTHASRIARRHAPLTAGPHGVPYRPETVGTKRKYARGTLAAEVGGGSVGAGTGATRERARQADEDRAPDRRCGRPAPPATATPIPVSARGMPCRGDAFPAGFPSVAT</sequence>
<dbReference type="AlphaFoldDB" id="A0A8J3J5D1"/>
<proteinExistence type="predicted"/>
<dbReference type="EMBL" id="BOMB01000015">
    <property type="protein sequence ID" value="GID11911.1"/>
    <property type="molecule type" value="Genomic_DNA"/>
</dbReference>
<evidence type="ECO:0000313" key="2">
    <source>
        <dbReference type="EMBL" id="GID11911.1"/>
    </source>
</evidence>
<comment type="caution">
    <text evidence="2">The sequence shown here is derived from an EMBL/GenBank/DDBJ whole genome shotgun (WGS) entry which is preliminary data.</text>
</comment>
<gene>
    <name evidence="2" type="ORF">Aru02nite_28000</name>
</gene>